<accession>A0A660CE80</accession>
<dbReference type="InterPro" id="IPR023198">
    <property type="entry name" value="PGP-like_dom2"/>
</dbReference>
<gene>
    <name evidence="1" type="ORF">JD82_02059</name>
</gene>
<dbReference type="Pfam" id="PF12710">
    <property type="entry name" value="HAD"/>
    <property type="match status" value="1"/>
</dbReference>
<dbReference type="InterPro" id="IPR036412">
    <property type="entry name" value="HAD-like_sf"/>
</dbReference>
<proteinExistence type="predicted"/>
<sequence length="249" mass="25416">MEMSTLVEFTSDTVSGVTSRATDVLVLWDIDLTLVDLSGTGGAWYRQALQTVAGVTLDRMPSFPGRTELAITTELLTAHGIEPTPDLVDALWRELVAVATATSPLHEMGTALPGAAEVLADLAGRGGVVQSLVTGNLPEIAHHKLASFGLHTHLDFDIGGYGTVSAHRPDLVAKAVELAAGKHGTAPGEVVVIGDTPHDVAAALACGATAVGVATGRHDRAALAESGAHVVLSDLSDTAAAVAAILGRS</sequence>
<dbReference type="PANTHER" id="PTHR43434:SF19">
    <property type="entry name" value="PHOSPHONOACETALDEHYDE HYDROLASE"/>
    <property type="match status" value="1"/>
</dbReference>
<evidence type="ECO:0000313" key="2">
    <source>
        <dbReference type="Proteomes" id="UP000317303"/>
    </source>
</evidence>
<protein>
    <submittedName>
        <fullName evidence="1">Phosphoglycolate phosphatase-like HAD superfamily hydrolase</fullName>
    </submittedName>
</protein>
<dbReference type="SFLD" id="SFLDS00003">
    <property type="entry name" value="Haloacid_Dehalogenase"/>
    <property type="match status" value="1"/>
</dbReference>
<dbReference type="SFLD" id="SFLDG01129">
    <property type="entry name" value="C1.5:_HAD__Beta-PGM__Phosphata"/>
    <property type="match status" value="1"/>
</dbReference>
<dbReference type="SUPFAM" id="SSF56784">
    <property type="entry name" value="HAD-like"/>
    <property type="match status" value="1"/>
</dbReference>
<dbReference type="Gene3D" id="1.10.150.240">
    <property type="entry name" value="Putative phosphatase, domain 2"/>
    <property type="match status" value="1"/>
</dbReference>
<organism evidence="1 2">
    <name type="scientific">Prauserella rugosa</name>
    <dbReference type="NCBI Taxonomy" id="43354"/>
    <lineage>
        <taxon>Bacteria</taxon>
        <taxon>Bacillati</taxon>
        <taxon>Actinomycetota</taxon>
        <taxon>Actinomycetes</taxon>
        <taxon>Pseudonocardiales</taxon>
        <taxon>Pseudonocardiaceae</taxon>
        <taxon>Prauserella</taxon>
    </lineage>
</organism>
<reference evidence="1 2" key="1">
    <citation type="submission" date="2019-07" db="EMBL/GenBank/DDBJ databases">
        <title>R&amp;d 2014.</title>
        <authorList>
            <person name="Klenk H.-P."/>
        </authorList>
    </citation>
    <scope>NUCLEOTIDE SEQUENCE [LARGE SCALE GENOMIC DNA]</scope>
    <source>
        <strain evidence="1 2">DSM 43194</strain>
    </source>
</reference>
<keyword evidence="2" id="KW-1185">Reference proteome</keyword>
<name>A0A660CE80_9PSEU</name>
<dbReference type="GO" id="GO:0005829">
    <property type="term" value="C:cytosol"/>
    <property type="evidence" value="ECO:0007669"/>
    <property type="project" value="TreeGrafter"/>
</dbReference>
<dbReference type="GO" id="GO:0008967">
    <property type="term" value="F:phosphoglycolate phosphatase activity"/>
    <property type="evidence" value="ECO:0007669"/>
    <property type="project" value="TreeGrafter"/>
</dbReference>
<evidence type="ECO:0000313" key="1">
    <source>
        <dbReference type="EMBL" id="TWH20217.1"/>
    </source>
</evidence>
<keyword evidence="1" id="KW-0378">Hydrolase</keyword>
<dbReference type="PANTHER" id="PTHR43434">
    <property type="entry name" value="PHOSPHOGLYCOLATE PHOSPHATASE"/>
    <property type="match status" value="1"/>
</dbReference>
<comment type="caution">
    <text evidence="1">The sequence shown here is derived from an EMBL/GenBank/DDBJ whole genome shotgun (WGS) entry which is preliminary data.</text>
</comment>
<dbReference type="Gene3D" id="3.40.50.1000">
    <property type="entry name" value="HAD superfamily/HAD-like"/>
    <property type="match status" value="1"/>
</dbReference>
<dbReference type="EMBL" id="VLJV01000001">
    <property type="protein sequence ID" value="TWH20217.1"/>
    <property type="molecule type" value="Genomic_DNA"/>
</dbReference>
<dbReference type="InterPro" id="IPR050155">
    <property type="entry name" value="HAD-like_hydrolase_sf"/>
</dbReference>
<dbReference type="Proteomes" id="UP000317303">
    <property type="component" value="Unassembled WGS sequence"/>
</dbReference>
<dbReference type="InterPro" id="IPR023214">
    <property type="entry name" value="HAD_sf"/>
</dbReference>
<dbReference type="GO" id="GO:0006281">
    <property type="term" value="P:DNA repair"/>
    <property type="evidence" value="ECO:0007669"/>
    <property type="project" value="TreeGrafter"/>
</dbReference>
<dbReference type="AlphaFoldDB" id="A0A660CE80"/>